<dbReference type="PANTHER" id="PTHR42894:SF1">
    <property type="entry name" value="N-(5'-PHOSPHORIBOSYL)ANTHRANILATE ISOMERASE"/>
    <property type="match status" value="1"/>
</dbReference>
<keyword evidence="5" id="KW-0057">Aromatic amino acid biosynthesis</keyword>
<keyword evidence="6" id="KW-0413">Isomerase</keyword>
<evidence type="ECO:0000256" key="6">
    <source>
        <dbReference type="ARBA" id="ARBA00023235"/>
    </source>
</evidence>
<evidence type="ECO:0000256" key="4">
    <source>
        <dbReference type="ARBA" id="ARBA00022822"/>
    </source>
</evidence>
<dbReference type="AlphaFoldDB" id="A0A6J6UZH2"/>
<keyword evidence="3" id="KW-0028">Amino-acid biosynthesis</keyword>
<organism evidence="8">
    <name type="scientific">freshwater metagenome</name>
    <dbReference type="NCBI Taxonomy" id="449393"/>
    <lineage>
        <taxon>unclassified sequences</taxon>
        <taxon>metagenomes</taxon>
        <taxon>ecological metagenomes</taxon>
    </lineage>
</organism>
<dbReference type="InterPro" id="IPR011060">
    <property type="entry name" value="RibuloseP-bd_barrel"/>
</dbReference>
<evidence type="ECO:0000256" key="3">
    <source>
        <dbReference type="ARBA" id="ARBA00022605"/>
    </source>
</evidence>
<evidence type="ECO:0000259" key="7">
    <source>
        <dbReference type="Pfam" id="PF00697"/>
    </source>
</evidence>
<name>A0A6J6UZH2_9ZZZZ</name>
<dbReference type="EMBL" id="CAEZZK010000164">
    <property type="protein sequence ID" value="CAB4764093.1"/>
    <property type="molecule type" value="Genomic_DNA"/>
</dbReference>
<sequence length="200" mass="21087">MFIKICGITNAQDALDAVECGADALGFVFAESPRKVTVETVREIVKQLPADVLTIGVFRDHVSQHVVNTVREACLVGAQLHGHESAQQVAEVMAEVNWVAKSVVAGSAEASSSNDYGTEMILVDSASPGTGTGYDLSLLEQLPKTIKVILSGGLTVVNVAESIRAVSPWGVDVSSGVEISPGVKDRLKIREFITNARAIG</sequence>
<dbReference type="CDD" id="cd00405">
    <property type="entry name" value="PRAI"/>
    <property type="match status" value="1"/>
</dbReference>
<evidence type="ECO:0000256" key="5">
    <source>
        <dbReference type="ARBA" id="ARBA00023141"/>
    </source>
</evidence>
<proteinExistence type="inferred from homology"/>
<dbReference type="Pfam" id="PF00697">
    <property type="entry name" value="PRAI"/>
    <property type="match status" value="1"/>
</dbReference>
<dbReference type="PANTHER" id="PTHR42894">
    <property type="entry name" value="N-(5'-PHOSPHORIBOSYL)ANTHRANILATE ISOMERASE"/>
    <property type="match status" value="1"/>
</dbReference>
<dbReference type="InterPro" id="IPR044643">
    <property type="entry name" value="TrpF_fam"/>
</dbReference>
<evidence type="ECO:0000313" key="8">
    <source>
        <dbReference type="EMBL" id="CAB4764093.1"/>
    </source>
</evidence>
<evidence type="ECO:0000256" key="1">
    <source>
        <dbReference type="ARBA" id="ARBA00004664"/>
    </source>
</evidence>
<dbReference type="SUPFAM" id="SSF51366">
    <property type="entry name" value="Ribulose-phoshate binding barrel"/>
    <property type="match status" value="1"/>
</dbReference>
<dbReference type="Gene3D" id="3.20.20.70">
    <property type="entry name" value="Aldolase class I"/>
    <property type="match status" value="1"/>
</dbReference>
<protein>
    <recommendedName>
        <fullName evidence="2">phosphoribosylanthranilate isomerase</fullName>
        <ecNumber evidence="2">5.3.1.24</ecNumber>
    </recommendedName>
</protein>
<dbReference type="EC" id="5.3.1.24" evidence="2"/>
<gene>
    <name evidence="8" type="ORF">UFOPK2855_00859</name>
</gene>
<comment type="pathway">
    <text evidence="1">Amino-acid biosynthesis; L-tryptophan biosynthesis; L-tryptophan from chorismate: step 3/5.</text>
</comment>
<keyword evidence="4" id="KW-0822">Tryptophan biosynthesis</keyword>
<dbReference type="InterPro" id="IPR001240">
    <property type="entry name" value="PRAI_dom"/>
</dbReference>
<feature type="domain" description="N-(5'phosphoribosyl) anthranilate isomerase (PRAI)" evidence="7">
    <location>
        <begin position="3"/>
        <end position="194"/>
    </location>
</feature>
<dbReference type="UniPathway" id="UPA00035">
    <property type="reaction ID" value="UER00042"/>
</dbReference>
<evidence type="ECO:0000256" key="2">
    <source>
        <dbReference type="ARBA" id="ARBA00012572"/>
    </source>
</evidence>
<reference evidence="8" key="1">
    <citation type="submission" date="2020-05" db="EMBL/GenBank/DDBJ databases">
        <authorList>
            <person name="Chiriac C."/>
            <person name="Salcher M."/>
            <person name="Ghai R."/>
            <person name="Kavagutti S V."/>
        </authorList>
    </citation>
    <scope>NUCLEOTIDE SEQUENCE</scope>
</reference>
<dbReference type="HAMAP" id="MF_00135">
    <property type="entry name" value="PRAI"/>
    <property type="match status" value="1"/>
</dbReference>
<dbReference type="GO" id="GO:0000162">
    <property type="term" value="P:L-tryptophan biosynthetic process"/>
    <property type="evidence" value="ECO:0007669"/>
    <property type="project" value="UniProtKB-UniPathway"/>
</dbReference>
<dbReference type="GO" id="GO:0004640">
    <property type="term" value="F:phosphoribosylanthranilate isomerase activity"/>
    <property type="evidence" value="ECO:0007669"/>
    <property type="project" value="UniProtKB-EC"/>
</dbReference>
<accession>A0A6J6UZH2</accession>
<dbReference type="InterPro" id="IPR013785">
    <property type="entry name" value="Aldolase_TIM"/>
</dbReference>